<proteinExistence type="predicted"/>
<evidence type="ECO:0000256" key="2">
    <source>
        <dbReference type="ARBA" id="ARBA00022737"/>
    </source>
</evidence>
<evidence type="ECO:0000256" key="3">
    <source>
        <dbReference type="SAM" id="Phobius"/>
    </source>
</evidence>
<dbReference type="Proteomes" id="UP001500889">
    <property type="component" value="Chromosome U"/>
</dbReference>
<keyword evidence="4" id="KW-0732">Signal</keyword>
<dbReference type="InterPro" id="IPR001611">
    <property type="entry name" value="Leu-rich_rpt"/>
</dbReference>
<accession>A0AAU9FEM2</accession>
<dbReference type="InterPro" id="IPR003591">
    <property type="entry name" value="Leu-rich_rpt_typical-subtyp"/>
</dbReference>
<evidence type="ECO:0000256" key="1">
    <source>
        <dbReference type="ARBA" id="ARBA00022614"/>
    </source>
</evidence>
<feature type="signal peptide" evidence="4">
    <location>
        <begin position="1"/>
        <end position="20"/>
    </location>
</feature>
<dbReference type="Gene3D" id="3.80.10.10">
    <property type="entry name" value="Ribonuclease Inhibitor"/>
    <property type="match status" value="3"/>
</dbReference>
<keyword evidence="6" id="KW-1185">Reference proteome</keyword>
<dbReference type="AlphaFoldDB" id="A0AAU9FEM2"/>
<dbReference type="Pfam" id="PF13855">
    <property type="entry name" value="LRR_8"/>
    <property type="match status" value="4"/>
</dbReference>
<feature type="chain" id="PRO_5043953155" evidence="4">
    <location>
        <begin position="21"/>
        <end position="564"/>
    </location>
</feature>
<dbReference type="PRINTS" id="PR00019">
    <property type="entry name" value="LEURICHRPT"/>
</dbReference>
<organism evidence="5 6">
    <name type="scientific">Drosophila madeirensis</name>
    <name type="common">Fruit fly</name>
    <dbReference type="NCBI Taxonomy" id="30013"/>
    <lineage>
        <taxon>Eukaryota</taxon>
        <taxon>Metazoa</taxon>
        <taxon>Ecdysozoa</taxon>
        <taxon>Arthropoda</taxon>
        <taxon>Hexapoda</taxon>
        <taxon>Insecta</taxon>
        <taxon>Pterygota</taxon>
        <taxon>Neoptera</taxon>
        <taxon>Endopterygota</taxon>
        <taxon>Diptera</taxon>
        <taxon>Brachycera</taxon>
        <taxon>Muscomorpha</taxon>
        <taxon>Ephydroidea</taxon>
        <taxon>Drosophilidae</taxon>
        <taxon>Drosophila</taxon>
        <taxon>Sophophora</taxon>
    </lineage>
</organism>
<dbReference type="SMART" id="SM00365">
    <property type="entry name" value="LRR_SD22"/>
    <property type="match status" value="7"/>
</dbReference>
<dbReference type="PANTHER" id="PTHR24366">
    <property type="entry name" value="IG(IMMUNOGLOBULIN) AND LRR(LEUCINE RICH REPEAT) DOMAINS"/>
    <property type="match status" value="1"/>
</dbReference>
<sequence length="564" mass="63912">MCHAVYQILVWLWMLLCCCGSRVSCLQISNCNKTEVTMIRDMDVLTSLTLSNCSLPHLENAFFLRFGQLLRLELEHSGLSSLDDFSLHGLPRLQSLSLSHNNLTKLRSWSSEPLGALTSLDLSHNRLSSLEDNSFVLYPQLQMLNLASNQIDQLADDTFHGLSHLKHLQLHGNRLPLIDGFQFSGLHRLSSLTLQHNLIQGVDPLAFESNTHLRSLRLEGNLLNSLQFLTQRGLARLVHLNLANNLLQQLEPQGFVNNIELQDLDLSQNNFTELSKESLLGLDSLERLNISQNILSHIEDESLQSLGSLLQIDASFNQITSVSENLFDANSQLEEIILSHNRIGVISPKLMQHQTHVKRLKLDGNALIEANFLQSLPPALNRLSLSVDLSSNRLHSVNLSSLLQFGHTNLADNHWNCAWLVKNFLLRAPASLNFARNWSLLSDWNEDLTKVQGIDCIEGSRNRSIVLLSVGEAIHSKVQCAQSYDELNPAPPPLSWPKIPTDRFDSRSVIIWMLVAIAITFACLRWLRRFVDRKEQSKRKLKAINEVYISKMESLPIRHERERS</sequence>
<dbReference type="PROSITE" id="PS51450">
    <property type="entry name" value="LRR"/>
    <property type="match status" value="5"/>
</dbReference>
<dbReference type="SMART" id="SM00369">
    <property type="entry name" value="LRR_TYP"/>
    <property type="match status" value="12"/>
</dbReference>
<dbReference type="EMBL" id="AP029264">
    <property type="protein sequence ID" value="BFF94143.1"/>
    <property type="molecule type" value="Genomic_DNA"/>
</dbReference>
<name>A0AAU9FEM2_DROMD</name>
<evidence type="ECO:0000313" key="5">
    <source>
        <dbReference type="EMBL" id="BFF94143.1"/>
    </source>
</evidence>
<keyword evidence="3" id="KW-0812">Transmembrane</keyword>
<evidence type="ECO:0000256" key="4">
    <source>
        <dbReference type="SAM" id="SignalP"/>
    </source>
</evidence>
<dbReference type="PANTHER" id="PTHR24366:SF96">
    <property type="entry name" value="LEUCINE RICH REPEAT CONTAINING 53"/>
    <property type="match status" value="1"/>
</dbReference>
<dbReference type="InterPro" id="IPR032675">
    <property type="entry name" value="LRR_dom_sf"/>
</dbReference>
<keyword evidence="3" id="KW-1133">Transmembrane helix</keyword>
<keyword evidence="3" id="KW-0472">Membrane</keyword>
<keyword evidence="2" id="KW-0677">Repeat</keyword>
<keyword evidence="1" id="KW-0433">Leucine-rich repeat</keyword>
<evidence type="ECO:0000313" key="6">
    <source>
        <dbReference type="Proteomes" id="UP001500889"/>
    </source>
</evidence>
<protein>
    <submittedName>
        <fullName evidence="5">Insulin-like growth factor-binding protein complex acid labile subunit</fullName>
    </submittedName>
</protein>
<dbReference type="SUPFAM" id="SSF52058">
    <property type="entry name" value="L domain-like"/>
    <property type="match status" value="2"/>
</dbReference>
<gene>
    <name evidence="5" type="ORF">DMAD_11850</name>
</gene>
<feature type="transmembrane region" description="Helical" evidence="3">
    <location>
        <begin position="509"/>
        <end position="527"/>
    </location>
</feature>
<reference evidence="5 6" key="1">
    <citation type="submission" date="2024-02" db="EMBL/GenBank/DDBJ databases">
        <title>A chromosome-level genome assembly of Drosophila madeirensis, a fruit fly species endemic to Madeira island.</title>
        <authorList>
            <person name="Tomihara K."/>
            <person name="Llopart A."/>
            <person name="Yamamoto D."/>
        </authorList>
    </citation>
    <scope>NUCLEOTIDE SEQUENCE [LARGE SCALE GENOMIC DNA]</scope>
    <source>
        <strain evidence="5 6">RF1</strain>
    </source>
</reference>